<reference evidence="11 13" key="2">
    <citation type="submission" date="2023-11" db="EMBL/GenBank/DDBJ databases">
        <title>MicrobeMod: A computational toolkit for identifying prokaryotic methylation and restriction-modification with nanopore sequencing.</title>
        <authorList>
            <person name="Crits-Christoph A."/>
            <person name="Kang S.C."/>
            <person name="Lee H."/>
            <person name="Ostrov N."/>
        </authorList>
    </citation>
    <scope>NUCLEOTIDE SEQUENCE [LARGE SCALE GENOMIC DNA]</scope>
    <source>
        <strain evidence="11 13">ATCC 23090</strain>
    </source>
</reference>
<evidence type="ECO:0000313" key="12">
    <source>
        <dbReference type="Proteomes" id="UP000183788"/>
    </source>
</evidence>
<evidence type="ECO:0000313" key="10">
    <source>
        <dbReference type="EMBL" id="SFW57727.1"/>
    </source>
</evidence>
<keyword evidence="4 7" id="KW-0812">Transmembrane</keyword>
<reference evidence="10 12" key="1">
    <citation type="submission" date="2016-11" db="EMBL/GenBank/DDBJ databases">
        <authorList>
            <person name="Jaros S."/>
            <person name="Januszkiewicz K."/>
            <person name="Wedrychowicz H."/>
        </authorList>
    </citation>
    <scope>NUCLEOTIDE SEQUENCE [LARGE SCALE GENOMIC DNA]</scope>
    <source>
        <strain evidence="10 12">DSM 784</strain>
    </source>
</reference>
<dbReference type="InterPro" id="IPR037066">
    <property type="entry name" value="Plug_dom_sf"/>
</dbReference>
<evidence type="ECO:0000256" key="6">
    <source>
        <dbReference type="ARBA" id="ARBA00023237"/>
    </source>
</evidence>
<dbReference type="AlphaFoldDB" id="A0A1K1QCS9"/>
<keyword evidence="2 7" id="KW-0813">Transport</keyword>
<feature type="chain" id="PRO_5011955979" evidence="8">
    <location>
        <begin position="20"/>
        <end position="1005"/>
    </location>
</feature>
<evidence type="ECO:0000256" key="8">
    <source>
        <dbReference type="SAM" id="SignalP"/>
    </source>
</evidence>
<dbReference type="EMBL" id="CP140154">
    <property type="protein sequence ID" value="WQG93059.1"/>
    <property type="molecule type" value="Genomic_DNA"/>
</dbReference>
<comment type="subcellular location">
    <subcellularLocation>
        <location evidence="1 7">Cell outer membrane</location>
        <topology evidence="1 7">Multi-pass membrane protein</topology>
    </subcellularLocation>
</comment>
<evidence type="ECO:0000256" key="3">
    <source>
        <dbReference type="ARBA" id="ARBA00022452"/>
    </source>
</evidence>
<evidence type="ECO:0000256" key="7">
    <source>
        <dbReference type="PROSITE-ProRule" id="PRU01360"/>
    </source>
</evidence>
<evidence type="ECO:0000256" key="4">
    <source>
        <dbReference type="ARBA" id="ARBA00022692"/>
    </source>
</evidence>
<evidence type="ECO:0000256" key="2">
    <source>
        <dbReference type="ARBA" id="ARBA00022448"/>
    </source>
</evidence>
<dbReference type="Gene3D" id="2.170.130.10">
    <property type="entry name" value="TonB-dependent receptor, plug domain"/>
    <property type="match status" value="1"/>
</dbReference>
<dbReference type="NCBIfam" id="TIGR04056">
    <property type="entry name" value="OMP_RagA_SusC"/>
    <property type="match status" value="1"/>
</dbReference>
<dbReference type="STRING" id="1004.SAMN05661012_02708"/>
<dbReference type="GO" id="GO:0009279">
    <property type="term" value="C:cell outer membrane"/>
    <property type="evidence" value="ECO:0007669"/>
    <property type="project" value="UniProtKB-SubCell"/>
</dbReference>
<comment type="similarity">
    <text evidence="7">Belongs to the TonB-dependent receptor family.</text>
</comment>
<feature type="signal peptide" evidence="8">
    <location>
        <begin position="1"/>
        <end position="19"/>
    </location>
</feature>
<evidence type="ECO:0000313" key="11">
    <source>
        <dbReference type="EMBL" id="WQG93059.1"/>
    </source>
</evidence>
<dbReference type="InterPro" id="IPR012910">
    <property type="entry name" value="Plug_dom"/>
</dbReference>
<dbReference type="EMBL" id="FPIZ01000007">
    <property type="protein sequence ID" value="SFW57727.1"/>
    <property type="molecule type" value="Genomic_DNA"/>
</dbReference>
<keyword evidence="3 7" id="KW-1134">Transmembrane beta strand</keyword>
<keyword evidence="5 7" id="KW-0472">Membrane</keyword>
<keyword evidence="13" id="KW-1185">Reference proteome</keyword>
<dbReference type="SUPFAM" id="SSF56935">
    <property type="entry name" value="Porins"/>
    <property type="match status" value="1"/>
</dbReference>
<proteinExistence type="inferred from homology"/>
<dbReference type="RefSeq" id="WP_072360810.1">
    <property type="nucleotide sequence ID" value="NZ_CP139972.1"/>
</dbReference>
<gene>
    <name evidence="10" type="ORF">SAMN05661012_02708</name>
    <name evidence="11" type="ORF">SR876_16175</name>
</gene>
<dbReference type="InterPro" id="IPR036942">
    <property type="entry name" value="Beta-barrel_TonB_sf"/>
</dbReference>
<keyword evidence="8" id="KW-0732">Signal</keyword>
<dbReference type="Pfam" id="PF07715">
    <property type="entry name" value="Plug"/>
    <property type="match status" value="1"/>
</dbReference>
<sequence>MKAFIYIALVVLLGVHAKAQDTVVVTGLIREAATGIALPGINISVPGFSASITNEKGAFRIKAPDYRAALSVSGPGYQTKIITLNGRHMVTASLHEAGFNSIYDRKQPTDPVTTINTIDNWQQITTSPENYLQGRVPGLQVTRRSGTPGMGADLFMRGYTSLYATNRPLVIVDGMIYDTNEYGGSLINGYVNNPLADIDIKDIDNITVMRDGTSTYGTKGANGVILVTTSHAKEIATRIDFGIMGGFNTAPAKIPVMEADDYRLYLSDLLQSSGKTPAEIAALPFMNDQPNADYYRYHNNTDWQQEVTRQSFNQQYFLKVAGGDDIATYGLSLGYLKQSGTIRRTDVGRYQTRFNADLNLSARLKAAINLAFTSNTQKDKDQGISPKTNPLYLALVKAPFLNRQAISDEGIASPSLADYDIFGVSNPVAIIDKMQDVNKNYRFFGSIRFNYQLTKNITLNTLTGITFDKVRENFFIPESGVKPDTLSNAVAYNRSGSNVERHYSLYNDTRITYEKQFNREHHLTANLGLRYSNNNSESDYGLGYNSATDEFVSVGMGQNQLRKVSGTIGKWNWLNTYFNAGYAYRDKYFLSFNLAVDGSSRYTYTRNQYAVMPGLSAAWLIVSDKNNIDAIKLRAGLSKTGNDDIGNYTSRQYYISQHLLGLQGIVRANIANPSLKWETVTKYNAGLDGAFYNERLSFSLDVFQQRTTDMLTLEPVAAATGFDHVVTNNSAMETHGVELSLFGRVVDHTLKWDVGLTLSTYKNKITKIPGRQLLTTYAAATVLTAEGHAANLFYGYKTNGIYRTNEEALKDGMGAQGGDVRFVDTNGDHKIDEHDRQIIGDPNPDFTGAFTNHLSWKRWTLDAIFTFSHGNDIYNYTRANLEAMSNYNNQTLAVRNRWRQDGQQTDVPRAVWNDPNGNARFSDRWMEDGTYLRLQQLSLCYELTLKHGAMKYVRISATANNLFTLTNYLGFDPEFSNGNSVFTRGIDDGLFPQYRTVQLGIRMGL</sequence>
<evidence type="ECO:0000259" key="9">
    <source>
        <dbReference type="Pfam" id="PF07715"/>
    </source>
</evidence>
<evidence type="ECO:0000256" key="1">
    <source>
        <dbReference type="ARBA" id="ARBA00004571"/>
    </source>
</evidence>
<dbReference type="InterPro" id="IPR039426">
    <property type="entry name" value="TonB-dep_rcpt-like"/>
</dbReference>
<dbReference type="PROSITE" id="PS52016">
    <property type="entry name" value="TONB_DEPENDENT_REC_3"/>
    <property type="match status" value="1"/>
</dbReference>
<dbReference type="Gene3D" id="2.40.170.20">
    <property type="entry name" value="TonB-dependent receptor, beta-barrel domain"/>
    <property type="match status" value="1"/>
</dbReference>
<dbReference type="Proteomes" id="UP000183788">
    <property type="component" value="Unassembled WGS sequence"/>
</dbReference>
<dbReference type="InterPro" id="IPR008969">
    <property type="entry name" value="CarboxyPept-like_regulatory"/>
</dbReference>
<protein>
    <submittedName>
        <fullName evidence="11">SusC/RagA family TonB-linked outer membrane protein</fullName>
    </submittedName>
    <submittedName>
        <fullName evidence="10">TonB-linked outer membrane protein, SusC/RagA family</fullName>
    </submittedName>
</protein>
<organism evidence="10 12">
    <name type="scientific">Chitinophaga sancti</name>
    <dbReference type="NCBI Taxonomy" id="1004"/>
    <lineage>
        <taxon>Bacteria</taxon>
        <taxon>Pseudomonadati</taxon>
        <taxon>Bacteroidota</taxon>
        <taxon>Chitinophagia</taxon>
        <taxon>Chitinophagales</taxon>
        <taxon>Chitinophagaceae</taxon>
        <taxon>Chitinophaga</taxon>
    </lineage>
</organism>
<accession>A0A1K1QCS9</accession>
<dbReference type="SUPFAM" id="SSF49464">
    <property type="entry name" value="Carboxypeptidase regulatory domain-like"/>
    <property type="match status" value="1"/>
</dbReference>
<keyword evidence="6 7" id="KW-0998">Cell outer membrane</keyword>
<feature type="domain" description="TonB-dependent receptor plug" evidence="9">
    <location>
        <begin position="110"/>
        <end position="224"/>
    </location>
</feature>
<dbReference type="Proteomes" id="UP001326715">
    <property type="component" value="Chromosome"/>
</dbReference>
<dbReference type="OrthoDB" id="830178at2"/>
<dbReference type="InterPro" id="IPR023996">
    <property type="entry name" value="TonB-dep_OMP_SusC/RagA"/>
</dbReference>
<name>A0A1K1QCS9_9BACT</name>
<evidence type="ECO:0000256" key="5">
    <source>
        <dbReference type="ARBA" id="ARBA00023136"/>
    </source>
</evidence>
<evidence type="ECO:0000313" key="13">
    <source>
        <dbReference type="Proteomes" id="UP001326715"/>
    </source>
</evidence>